<dbReference type="InterPro" id="IPR011004">
    <property type="entry name" value="Trimer_LpxA-like_sf"/>
</dbReference>
<evidence type="ECO:0000313" key="7">
    <source>
        <dbReference type="Proteomes" id="UP000008631"/>
    </source>
</evidence>
<keyword evidence="3" id="KW-0677">Repeat</keyword>
<evidence type="ECO:0000256" key="5">
    <source>
        <dbReference type="SAM" id="MobiDB-lite"/>
    </source>
</evidence>
<keyword evidence="2" id="KW-0808">Transferase</keyword>
<evidence type="ECO:0000256" key="3">
    <source>
        <dbReference type="ARBA" id="ARBA00022737"/>
    </source>
</evidence>
<evidence type="ECO:0008006" key="8">
    <source>
        <dbReference type="Google" id="ProtNLM"/>
    </source>
</evidence>
<gene>
    <name evidence="6" type="ordered locus">Isop_0330</name>
</gene>
<protein>
    <recommendedName>
        <fullName evidence="8">Acyltransferase</fullName>
    </recommendedName>
</protein>
<organism evidence="6 7">
    <name type="scientific">Isosphaera pallida (strain ATCC 43644 / DSM 9630 / IS1B)</name>
    <dbReference type="NCBI Taxonomy" id="575540"/>
    <lineage>
        <taxon>Bacteria</taxon>
        <taxon>Pseudomonadati</taxon>
        <taxon>Planctomycetota</taxon>
        <taxon>Planctomycetia</taxon>
        <taxon>Isosphaerales</taxon>
        <taxon>Isosphaeraceae</taxon>
        <taxon>Isosphaera</taxon>
    </lineage>
</organism>
<dbReference type="InterPro" id="IPR001451">
    <property type="entry name" value="Hexapep"/>
</dbReference>
<dbReference type="InterPro" id="IPR018357">
    <property type="entry name" value="Hexapep_transf_CS"/>
</dbReference>
<dbReference type="Pfam" id="PF14602">
    <property type="entry name" value="Hexapep_2"/>
    <property type="match status" value="2"/>
</dbReference>
<keyword evidence="4" id="KW-0012">Acyltransferase</keyword>
<dbReference type="eggNOG" id="COG0110">
    <property type="taxonomic scope" value="Bacteria"/>
</dbReference>
<dbReference type="AlphaFoldDB" id="E8QXU6"/>
<accession>E8QXU6</accession>
<dbReference type="CDD" id="cd04647">
    <property type="entry name" value="LbH_MAT_like"/>
    <property type="match status" value="1"/>
</dbReference>
<feature type="region of interest" description="Disordered" evidence="5">
    <location>
        <begin position="157"/>
        <end position="179"/>
    </location>
</feature>
<dbReference type="KEGG" id="ipa:Isop_0330"/>
<dbReference type="HOGENOM" id="CLU_051638_7_1_0"/>
<name>E8QXU6_ISOPI</name>
<comment type="similarity">
    <text evidence="1">Belongs to the transferase hexapeptide repeat family.</text>
</comment>
<dbReference type="STRING" id="575540.Isop_0330"/>
<keyword evidence="7" id="KW-1185">Reference proteome</keyword>
<dbReference type="PANTHER" id="PTHR23416">
    <property type="entry name" value="SIALIC ACID SYNTHASE-RELATED"/>
    <property type="match status" value="1"/>
</dbReference>
<dbReference type="Proteomes" id="UP000008631">
    <property type="component" value="Chromosome"/>
</dbReference>
<evidence type="ECO:0000256" key="1">
    <source>
        <dbReference type="ARBA" id="ARBA00007274"/>
    </source>
</evidence>
<dbReference type="PROSITE" id="PS00101">
    <property type="entry name" value="HEXAPEP_TRANSFERASES"/>
    <property type="match status" value="1"/>
</dbReference>
<proteinExistence type="inferred from homology"/>
<feature type="region of interest" description="Disordered" evidence="5">
    <location>
        <begin position="230"/>
        <end position="255"/>
    </location>
</feature>
<evidence type="ECO:0000256" key="4">
    <source>
        <dbReference type="ARBA" id="ARBA00023315"/>
    </source>
</evidence>
<dbReference type="SUPFAM" id="SSF51161">
    <property type="entry name" value="Trimeric LpxA-like enzymes"/>
    <property type="match status" value="1"/>
</dbReference>
<dbReference type="PANTHER" id="PTHR23416:SF23">
    <property type="entry name" value="ACETYLTRANSFERASE C18B11.09C-RELATED"/>
    <property type="match status" value="1"/>
</dbReference>
<dbReference type="Gene3D" id="2.160.10.10">
    <property type="entry name" value="Hexapeptide repeat proteins"/>
    <property type="match status" value="1"/>
</dbReference>
<dbReference type="InParanoid" id="E8QXU6"/>
<dbReference type="EMBL" id="CP002353">
    <property type="protein sequence ID" value="ADV60925.1"/>
    <property type="molecule type" value="Genomic_DNA"/>
</dbReference>
<evidence type="ECO:0000256" key="2">
    <source>
        <dbReference type="ARBA" id="ARBA00022679"/>
    </source>
</evidence>
<dbReference type="RefSeq" id="WP_013563214.1">
    <property type="nucleotide sequence ID" value="NC_014962.1"/>
</dbReference>
<dbReference type="GO" id="GO:0008374">
    <property type="term" value="F:O-acyltransferase activity"/>
    <property type="evidence" value="ECO:0007669"/>
    <property type="project" value="TreeGrafter"/>
</dbReference>
<dbReference type="InterPro" id="IPR051159">
    <property type="entry name" value="Hexapeptide_acetyltransf"/>
</dbReference>
<dbReference type="FunCoup" id="E8QXU6">
    <property type="interactions" value="27"/>
</dbReference>
<reference key="1">
    <citation type="submission" date="2010-11" db="EMBL/GenBank/DDBJ databases">
        <title>The complete sequence of chromosome of Isophaera pallida ATCC 43644.</title>
        <authorList>
            <consortium name="US DOE Joint Genome Institute (JGI-PGF)"/>
            <person name="Lucas S."/>
            <person name="Copeland A."/>
            <person name="Lapidus A."/>
            <person name="Bruce D."/>
            <person name="Goodwin L."/>
            <person name="Pitluck S."/>
            <person name="Kyrpides N."/>
            <person name="Mavromatis K."/>
            <person name="Pagani I."/>
            <person name="Ivanova N."/>
            <person name="Saunders E."/>
            <person name="Brettin T."/>
            <person name="Detter J.C."/>
            <person name="Han C."/>
            <person name="Tapia R."/>
            <person name="Land M."/>
            <person name="Hauser L."/>
            <person name="Markowitz V."/>
            <person name="Cheng J.-F."/>
            <person name="Hugenholtz P."/>
            <person name="Woyke T."/>
            <person name="Wu D."/>
            <person name="Eisen J.A."/>
        </authorList>
    </citation>
    <scope>NUCLEOTIDE SEQUENCE</scope>
    <source>
        <strain>ATCC 43644</strain>
    </source>
</reference>
<reference evidence="6 7" key="2">
    <citation type="journal article" date="2011" name="Stand. Genomic Sci.">
        <title>Complete genome sequence of Isosphaera pallida type strain (IS1B).</title>
        <authorList>
            <consortium name="US DOE Joint Genome Institute (JGI-PGF)"/>
            <person name="Goker M."/>
            <person name="Cleland D."/>
            <person name="Saunders E."/>
            <person name="Lapidus A."/>
            <person name="Nolan M."/>
            <person name="Lucas S."/>
            <person name="Hammon N."/>
            <person name="Deshpande S."/>
            <person name="Cheng J.F."/>
            <person name="Tapia R."/>
            <person name="Han C."/>
            <person name="Goodwin L."/>
            <person name="Pitluck S."/>
            <person name="Liolios K."/>
            <person name="Pagani I."/>
            <person name="Ivanova N."/>
            <person name="Mavromatis K."/>
            <person name="Pati A."/>
            <person name="Chen A."/>
            <person name="Palaniappan K."/>
            <person name="Land M."/>
            <person name="Hauser L."/>
            <person name="Chang Y.J."/>
            <person name="Jeffries C.D."/>
            <person name="Detter J.C."/>
            <person name="Beck B."/>
            <person name="Woyke T."/>
            <person name="Bristow J."/>
            <person name="Eisen J.A."/>
            <person name="Markowitz V."/>
            <person name="Hugenholtz P."/>
            <person name="Kyrpides N.C."/>
            <person name="Klenk H.P."/>
        </authorList>
    </citation>
    <scope>NUCLEOTIDE SEQUENCE [LARGE SCALE GENOMIC DNA]</scope>
    <source>
        <strain evidence="7">ATCC 43644 / DSM 9630 / IS1B</strain>
    </source>
</reference>
<sequence>MSSLTRLRRFLATADHPAARLVRSLRRGVRTFHLPAPRLVVVPLANLYLVCRETWAFLLRVLVCEPYFKAFCTRYGRNLRTGEFLHYVTGRGVIEIGDDVTLDGKIDIAFASRFSDRPTLRIGDRTGLGHQCRLVIARAITIGSDCRIAGGVVLFDSSGHPSDPQRRRAGEPPGPEDVKPIVVEDNVWIGMNATIFPGVTLGEGSVVATGSVVMADVPPYTMVAGNPARKVAKLDPPPDSQQVDPTPLHVAQPVP</sequence>
<evidence type="ECO:0000313" key="6">
    <source>
        <dbReference type="EMBL" id="ADV60925.1"/>
    </source>
</evidence>